<dbReference type="GO" id="GO:0005813">
    <property type="term" value="C:centrosome"/>
    <property type="evidence" value="ECO:0007669"/>
    <property type="project" value="Ensembl"/>
</dbReference>
<dbReference type="GO" id="GO:0051225">
    <property type="term" value="P:spindle assembly"/>
    <property type="evidence" value="ECO:0007669"/>
    <property type="project" value="Ensembl"/>
</dbReference>
<dbReference type="STRING" id="29139.ENSVURP00010009062"/>
<evidence type="ECO:0000256" key="1">
    <source>
        <dbReference type="SAM" id="Coils"/>
    </source>
</evidence>
<dbReference type="Ensembl" id="ENSVURT00010010273.1">
    <property type="protein sequence ID" value="ENSVURP00010009062.1"/>
    <property type="gene ID" value="ENSVURG00010007012.1"/>
</dbReference>
<reference evidence="2" key="2">
    <citation type="submission" date="2025-08" db="UniProtKB">
        <authorList>
            <consortium name="Ensembl"/>
        </authorList>
    </citation>
    <scope>IDENTIFICATION</scope>
</reference>
<dbReference type="OMA" id="AKMDMLV"/>
<name>A0A4X2KI86_VOMUR</name>
<dbReference type="GeneTree" id="ENSGT00390000004927"/>
<dbReference type="PANTHER" id="PTHR16039:SF1">
    <property type="entry name" value="HAUS AUGMIN-LIKE COMPLEX SUBUNIT 2"/>
    <property type="match status" value="1"/>
</dbReference>
<keyword evidence="1" id="KW-0175">Coiled coil</keyword>
<dbReference type="GO" id="GO:0070652">
    <property type="term" value="C:HAUS complex"/>
    <property type="evidence" value="ECO:0007669"/>
    <property type="project" value="Ensembl"/>
</dbReference>
<evidence type="ECO:0000313" key="3">
    <source>
        <dbReference type="Proteomes" id="UP000314987"/>
    </source>
</evidence>
<dbReference type="GO" id="GO:1990498">
    <property type="term" value="C:mitotic spindle microtubule"/>
    <property type="evidence" value="ECO:0007669"/>
    <property type="project" value="Ensembl"/>
</dbReference>
<proteinExistence type="predicted"/>
<dbReference type="GO" id="GO:0007098">
    <property type="term" value="P:centrosome cycle"/>
    <property type="evidence" value="ECO:0007669"/>
    <property type="project" value="Ensembl"/>
</dbReference>
<dbReference type="Pfam" id="PF15003">
    <property type="entry name" value="HAUS2"/>
    <property type="match status" value="1"/>
</dbReference>
<dbReference type="Proteomes" id="UP000314987">
    <property type="component" value="Unassembled WGS sequence"/>
</dbReference>
<feature type="coiled-coil region" evidence="1">
    <location>
        <begin position="53"/>
        <end position="112"/>
    </location>
</feature>
<sequence length="216" mass="24699">MAAANPWVPETSPTAAGLLLAECLASGLVTQEILDSCKNPAPFFVNFSRVKQIKDMQAEIREKTLEIDLLTLEKDTADVVKPFFLAQKCEILQSMNQHLETVLKEKRALRHRLMKPMCQENLPIEAIYHRYVVQLLELAVTFIEKLEAHIEAIRNIPCLDSSVKNMDRALTKMSVLEVETEELIENILKWKEQQKEISSSITKIFSGDLFKKSMRL</sequence>
<dbReference type="PANTHER" id="PTHR16039">
    <property type="entry name" value="HAUS AUGMIN-LIKE COMPLEX SUBUNIT 2"/>
    <property type="match status" value="1"/>
</dbReference>
<accession>A0A4X2KI86</accession>
<dbReference type="AlphaFoldDB" id="A0A4X2KI86"/>
<protein>
    <submittedName>
        <fullName evidence="2">HAUS augmin like complex subunit 2</fullName>
    </submittedName>
</protein>
<reference evidence="2" key="3">
    <citation type="submission" date="2025-09" db="UniProtKB">
        <authorList>
            <consortium name="Ensembl"/>
        </authorList>
    </citation>
    <scope>IDENTIFICATION</scope>
</reference>
<gene>
    <name evidence="2" type="primary">HAUS2</name>
</gene>
<dbReference type="PRINTS" id="PR02088">
    <property type="entry name" value="HAUSAUGMINL2"/>
</dbReference>
<reference evidence="3" key="1">
    <citation type="submission" date="2018-12" db="EMBL/GenBank/DDBJ databases">
        <authorList>
            <person name="Yazar S."/>
        </authorList>
    </citation>
    <scope>NUCLEOTIDE SEQUENCE [LARGE SCALE GENOMIC DNA]</scope>
</reference>
<dbReference type="InterPro" id="IPR028346">
    <property type="entry name" value="HAUS2"/>
</dbReference>
<evidence type="ECO:0000313" key="2">
    <source>
        <dbReference type="Ensembl" id="ENSVURP00010009062.1"/>
    </source>
</evidence>
<dbReference type="GO" id="GO:0007020">
    <property type="term" value="P:microtubule nucleation"/>
    <property type="evidence" value="ECO:0007669"/>
    <property type="project" value="TreeGrafter"/>
</dbReference>
<dbReference type="InterPro" id="IPR026242">
    <property type="entry name" value="HAUS2_metazoa"/>
</dbReference>
<feature type="coiled-coil region" evidence="1">
    <location>
        <begin position="166"/>
        <end position="193"/>
    </location>
</feature>
<organism evidence="2 3">
    <name type="scientific">Vombatus ursinus</name>
    <name type="common">Common wombat</name>
    <dbReference type="NCBI Taxonomy" id="29139"/>
    <lineage>
        <taxon>Eukaryota</taxon>
        <taxon>Metazoa</taxon>
        <taxon>Chordata</taxon>
        <taxon>Craniata</taxon>
        <taxon>Vertebrata</taxon>
        <taxon>Euteleostomi</taxon>
        <taxon>Mammalia</taxon>
        <taxon>Metatheria</taxon>
        <taxon>Diprotodontia</taxon>
        <taxon>Vombatidae</taxon>
        <taxon>Vombatus</taxon>
    </lineage>
</organism>
<keyword evidence="3" id="KW-1185">Reference proteome</keyword>